<sequence length="67" mass="7589">MDPQRAALYLRHMHEGGAKIAQFLIEHPGIDPCFIEEMTEAQEAELSEYTSDLTVTQQIELAELRTA</sequence>
<dbReference type="Proteomes" id="UP000092086">
    <property type="component" value="Unassembled WGS sequence"/>
</dbReference>
<proteinExistence type="predicted"/>
<organism evidence="1 2">
    <name type="scientific">Mycobacterium alsense</name>
    <dbReference type="NCBI Taxonomy" id="324058"/>
    <lineage>
        <taxon>Bacteria</taxon>
        <taxon>Bacillati</taxon>
        <taxon>Actinomycetota</taxon>
        <taxon>Actinomycetes</taxon>
        <taxon>Mycobacteriales</taxon>
        <taxon>Mycobacteriaceae</taxon>
        <taxon>Mycobacterium</taxon>
    </lineage>
</organism>
<comment type="caution">
    <text evidence="1">The sequence shown here is derived from an EMBL/GenBank/DDBJ whole genome shotgun (WGS) entry which is preliminary data.</text>
</comment>
<name>A0ABD6P4V1_9MYCO</name>
<dbReference type="AlphaFoldDB" id="A0ABD6P4V1"/>
<protein>
    <submittedName>
        <fullName evidence="1">Uncharacterized protein</fullName>
    </submittedName>
</protein>
<accession>A0ABD6P4V1</accession>
<dbReference type="EMBL" id="LZIT01000051">
    <property type="protein sequence ID" value="OBG44282.1"/>
    <property type="molecule type" value="Genomic_DNA"/>
</dbReference>
<evidence type="ECO:0000313" key="1">
    <source>
        <dbReference type="EMBL" id="OBG44282.1"/>
    </source>
</evidence>
<reference evidence="1 2" key="1">
    <citation type="submission" date="2016-06" db="EMBL/GenBank/DDBJ databases">
        <authorList>
            <person name="Sutton G."/>
            <person name="Brinkac L."/>
            <person name="Sanka R."/>
            <person name="Adams M."/>
            <person name="Lau E."/>
            <person name="Sam S."/>
            <person name="Sreng N."/>
            <person name="Him V."/>
            <person name="Kerleguer A."/>
            <person name="Cheng S."/>
        </authorList>
    </citation>
    <scope>NUCLEOTIDE SEQUENCE [LARGE SCALE GENOMIC DNA]</scope>
    <source>
        <strain evidence="1 2">E2978</strain>
    </source>
</reference>
<evidence type="ECO:0000313" key="2">
    <source>
        <dbReference type="Proteomes" id="UP000092086"/>
    </source>
</evidence>
<gene>
    <name evidence="1" type="ORF">A5672_09815</name>
</gene>